<accession>A0A0E9W8Q3</accession>
<name>A0A0E9W8Q3_ANGAN</name>
<reference evidence="1" key="1">
    <citation type="submission" date="2014-11" db="EMBL/GenBank/DDBJ databases">
        <authorList>
            <person name="Amaro Gonzalez C."/>
        </authorList>
    </citation>
    <scope>NUCLEOTIDE SEQUENCE</scope>
</reference>
<organism evidence="1">
    <name type="scientific">Anguilla anguilla</name>
    <name type="common">European freshwater eel</name>
    <name type="synonym">Muraena anguilla</name>
    <dbReference type="NCBI Taxonomy" id="7936"/>
    <lineage>
        <taxon>Eukaryota</taxon>
        <taxon>Metazoa</taxon>
        <taxon>Chordata</taxon>
        <taxon>Craniata</taxon>
        <taxon>Vertebrata</taxon>
        <taxon>Euteleostomi</taxon>
        <taxon>Actinopterygii</taxon>
        <taxon>Neopterygii</taxon>
        <taxon>Teleostei</taxon>
        <taxon>Anguilliformes</taxon>
        <taxon>Anguillidae</taxon>
        <taxon>Anguilla</taxon>
    </lineage>
</organism>
<sequence>MYILHCELKIQCRHDLFTGKSTRIRWYFIMRAHKLQQIFTSLSLNVLFNFKRKRVYSGDHTLCECCLCVLLGR</sequence>
<protein>
    <submittedName>
        <fullName evidence="1">Uncharacterized protein</fullName>
    </submittedName>
</protein>
<dbReference type="AlphaFoldDB" id="A0A0E9W8Q3"/>
<reference evidence="1" key="2">
    <citation type="journal article" date="2015" name="Fish Shellfish Immunol.">
        <title>Early steps in the European eel (Anguilla anguilla)-Vibrio vulnificus interaction in the gills: Role of the RtxA13 toxin.</title>
        <authorList>
            <person name="Callol A."/>
            <person name="Pajuelo D."/>
            <person name="Ebbesson L."/>
            <person name="Teles M."/>
            <person name="MacKenzie S."/>
            <person name="Amaro C."/>
        </authorList>
    </citation>
    <scope>NUCLEOTIDE SEQUENCE</scope>
</reference>
<dbReference type="EMBL" id="GBXM01021833">
    <property type="protein sequence ID" value="JAH86744.1"/>
    <property type="molecule type" value="Transcribed_RNA"/>
</dbReference>
<evidence type="ECO:0000313" key="1">
    <source>
        <dbReference type="EMBL" id="JAH86744.1"/>
    </source>
</evidence>
<proteinExistence type="predicted"/>